<feature type="non-terminal residue" evidence="1">
    <location>
        <position position="1"/>
    </location>
</feature>
<proteinExistence type="predicted"/>
<evidence type="ECO:0000313" key="1">
    <source>
        <dbReference type="EMBL" id="VAW46534.1"/>
    </source>
</evidence>
<sequence length="143" mass="16732">PDASNIPPPGSNIPESENPNLKFLIKNWIGQEPKIAQNSGDLNIYERYRSFIDFGLQRFLYFPFDFPEKFIVEESKLLNHIEDKCYKSEIDSYVQSELASSGKVTSEEIFIFQRMELNNIDTNHESYKNIKDVIIHIIRTKIE</sequence>
<protein>
    <submittedName>
        <fullName evidence="1">Uncharacterized protein</fullName>
    </submittedName>
</protein>
<accession>A0A3B0WS41</accession>
<gene>
    <name evidence="1" type="ORF">MNBD_GAMMA02-1843</name>
</gene>
<reference evidence="1" key="1">
    <citation type="submission" date="2018-06" db="EMBL/GenBank/DDBJ databases">
        <authorList>
            <person name="Zhirakovskaya E."/>
        </authorList>
    </citation>
    <scope>NUCLEOTIDE SEQUENCE</scope>
</reference>
<organism evidence="1">
    <name type="scientific">hydrothermal vent metagenome</name>
    <dbReference type="NCBI Taxonomy" id="652676"/>
    <lineage>
        <taxon>unclassified sequences</taxon>
        <taxon>metagenomes</taxon>
        <taxon>ecological metagenomes</taxon>
    </lineage>
</organism>
<dbReference type="EMBL" id="UOFA01000288">
    <property type="protein sequence ID" value="VAW46534.1"/>
    <property type="molecule type" value="Genomic_DNA"/>
</dbReference>
<name>A0A3B0WS41_9ZZZZ</name>
<dbReference type="AlphaFoldDB" id="A0A3B0WS41"/>